<comment type="subcellular location">
    <subcellularLocation>
        <location evidence="1">Endomembrane system</location>
        <topology evidence="1">Multi-pass membrane protein</topology>
    </subcellularLocation>
</comment>
<evidence type="ECO:0000256" key="2">
    <source>
        <dbReference type="ARBA" id="ARBA00022692"/>
    </source>
</evidence>
<keyword evidence="2 6" id="KW-0812">Transmembrane</keyword>
<dbReference type="InterPro" id="IPR051572">
    <property type="entry name" value="VTC_Complex_Subunit"/>
</dbReference>
<dbReference type="AlphaFoldDB" id="A0A9W8EEM9"/>
<sequence length="181" mass="19769">MSTEAMRAPGRRASVSSYNSASSGSRRSAKRPGFLRTFQGLFKRSRAKRHSQATLQAMNTDQQAADAAAATASMLRPKNFFANERTFLSWLHAAILAGGLGLAILNFGASTPTFLVPALVFTTTSVAIMAYSLWQFWVRAERLTRQEPGTYDDRFATVCILVILFVGIGLNLIIKLYSPAA</sequence>
<dbReference type="EMBL" id="JANBQB010000013">
    <property type="protein sequence ID" value="KAJ1984673.1"/>
    <property type="molecule type" value="Genomic_DNA"/>
</dbReference>
<evidence type="ECO:0000313" key="9">
    <source>
        <dbReference type="Proteomes" id="UP001151582"/>
    </source>
</evidence>
<protein>
    <recommendedName>
        <fullName evidence="7">DUF202 domain-containing protein</fullName>
    </recommendedName>
</protein>
<feature type="compositionally biased region" description="Low complexity" evidence="5">
    <location>
        <begin position="11"/>
        <end position="26"/>
    </location>
</feature>
<feature type="domain" description="DUF202" evidence="7">
    <location>
        <begin position="78"/>
        <end position="140"/>
    </location>
</feature>
<evidence type="ECO:0000256" key="5">
    <source>
        <dbReference type="SAM" id="MobiDB-lite"/>
    </source>
</evidence>
<feature type="region of interest" description="Disordered" evidence="5">
    <location>
        <begin position="1"/>
        <end position="30"/>
    </location>
</feature>
<dbReference type="PANTHER" id="PTHR46140:SF1">
    <property type="entry name" value="VACUOLAR TRANSPORTER CHAPERONE COMPLEX SUBUNIT 4-RELATED"/>
    <property type="match status" value="1"/>
</dbReference>
<comment type="caution">
    <text evidence="8">The sequence shown here is derived from an EMBL/GenBank/DDBJ whole genome shotgun (WGS) entry which is preliminary data.</text>
</comment>
<evidence type="ECO:0000256" key="3">
    <source>
        <dbReference type="ARBA" id="ARBA00022989"/>
    </source>
</evidence>
<keyword evidence="3 6" id="KW-1133">Transmembrane helix</keyword>
<dbReference type="PANTHER" id="PTHR46140">
    <property type="entry name" value="VACUOLAR TRANSPORTER CHAPERONE 1-RELATED"/>
    <property type="match status" value="1"/>
</dbReference>
<organism evidence="8 9">
    <name type="scientific">Dimargaris verticillata</name>
    <dbReference type="NCBI Taxonomy" id="2761393"/>
    <lineage>
        <taxon>Eukaryota</taxon>
        <taxon>Fungi</taxon>
        <taxon>Fungi incertae sedis</taxon>
        <taxon>Zoopagomycota</taxon>
        <taxon>Kickxellomycotina</taxon>
        <taxon>Dimargaritomycetes</taxon>
        <taxon>Dimargaritales</taxon>
        <taxon>Dimargaritaceae</taxon>
        <taxon>Dimargaris</taxon>
    </lineage>
</organism>
<feature type="transmembrane region" description="Helical" evidence="6">
    <location>
        <begin position="155"/>
        <end position="174"/>
    </location>
</feature>
<dbReference type="Proteomes" id="UP001151582">
    <property type="component" value="Unassembled WGS sequence"/>
</dbReference>
<reference evidence="8" key="1">
    <citation type="submission" date="2022-07" db="EMBL/GenBank/DDBJ databases">
        <title>Phylogenomic reconstructions and comparative analyses of Kickxellomycotina fungi.</title>
        <authorList>
            <person name="Reynolds N.K."/>
            <person name="Stajich J.E."/>
            <person name="Barry K."/>
            <person name="Grigoriev I.V."/>
            <person name="Crous P."/>
            <person name="Smith M.E."/>
        </authorList>
    </citation>
    <scope>NUCLEOTIDE SEQUENCE</scope>
    <source>
        <strain evidence="8">RSA 567</strain>
    </source>
</reference>
<evidence type="ECO:0000256" key="1">
    <source>
        <dbReference type="ARBA" id="ARBA00004127"/>
    </source>
</evidence>
<feature type="transmembrane region" description="Helical" evidence="6">
    <location>
        <begin position="114"/>
        <end position="134"/>
    </location>
</feature>
<accession>A0A9W8EEM9</accession>
<evidence type="ECO:0000256" key="6">
    <source>
        <dbReference type="SAM" id="Phobius"/>
    </source>
</evidence>
<keyword evidence="4 6" id="KW-0472">Membrane</keyword>
<name>A0A9W8EEM9_9FUNG</name>
<feature type="transmembrane region" description="Helical" evidence="6">
    <location>
        <begin position="87"/>
        <end position="108"/>
    </location>
</feature>
<proteinExistence type="predicted"/>
<evidence type="ECO:0000313" key="8">
    <source>
        <dbReference type="EMBL" id="KAJ1984673.1"/>
    </source>
</evidence>
<dbReference type="Pfam" id="PF02656">
    <property type="entry name" value="DUF202"/>
    <property type="match status" value="1"/>
</dbReference>
<evidence type="ECO:0000256" key="4">
    <source>
        <dbReference type="ARBA" id="ARBA00023136"/>
    </source>
</evidence>
<keyword evidence="9" id="KW-1185">Reference proteome</keyword>
<dbReference type="OrthoDB" id="2243669at2759"/>
<gene>
    <name evidence="8" type="ORF">H4R34_000507</name>
</gene>
<dbReference type="InterPro" id="IPR003807">
    <property type="entry name" value="DUF202"/>
</dbReference>
<dbReference type="GO" id="GO:0012505">
    <property type="term" value="C:endomembrane system"/>
    <property type="evidence" value="ECO:0007669"/>
    <property type="project" value="UniProtKB-SubCell"/>
</dbReference>
<evidence type="ECO:0000259" key="7">
    <source>
        <dbReference type="Pfam" id="PF02656"/>
    </source>
</evidence>